<keyword evidence="12" id="KW-1185">Reference proteome</keyword>
<name>A0ABV9MQH0_9ENTE</name>
<evidence type="ECO:0000256" key="9">
    <source>
        <dbReference type="SAM" id="SignalP"/>
    </source>
</evidence>
<keyword evidence="6" id="KW-0274">FAD</keyword>
<proteinExistence type="predicted"/>
<dbReference type="Proteomes" id="UP001595969">
    <property type="component" value="Unassembled WGS sequence"/>
</dbReference>
<dbReference type="EMBL" id="JBHSGS010000003">
    <property type="protein sequence ID" value="MFC4718221.1"/>
    <property type="molecule type" value="Genomic_DNA"/>
</dbReference>
<dbReference type="PROSITE" id="PS51257">
    <property type="entry name" value="PROKAR_LIPOPROTEIN"/>
    <property type="match status" value="1"/>
</dbReference>
<dbReference type="Gene3D" id="3.90.700.10">
    <property type="entry name" value="Succinate dehydrogenase/fumarate reductase flavoprotein, catalytic domain"/>
    <property type="match status" value="1"/>
</dbReference>
<evidence type="ECO:0000256" key="6">
    <source>
        <dbReference type="ARBA" id="ARBA00022827"/>
    </source>
</evidence>
<comment type="catalytic activity">
    <reaction evidence="8">
        <text>dihydrourocanate + A = urocanate + AH2</text>
        <dbReference type="Rhea" id="RHEA:36059"/>
        <dbReference type="ChEBI" id="CHEBI:13193"/>
        <dbReference type="ChEBI" id="CHEBI:17499"/>
        <dbReference type="ChEBI" id="CHEBI:27247"/>
        <dbReference type="ChEBI" id="CHEBI:72991"/>
        <dbReference type="EC" id="1.3.99.33"/>
    </reaction>
</comment>
<keyword evidence="5" id="KW-0285">Flavoprotein</keyword>
<dbReference type="PANTHER" id="PTHR43400:SF10">
    <property type="entry name" value="3-OXOSTEROID 1-DEHYDROGENASE"/>
    <property type="match status" value="1"/>
</dbReference>
<dbReference type="Gene3D" id="3.90.1010.20">
    <property type="match status" value="1"/>
</dbReference>
<comment type="caution">
    <text evidence="11">The sequence shown here is derived from an EMBL/GenBank/DDBJ whole genome shotgun (WGS) entry which is preliminary data.</text>
</comment>
<feature type="signal peptide" evidence="9">
    <location>
        <begin position="1"/>
        <end position="27"/>
    </location>
</feature>
<evidence type="ECO:0000256" key="1">
    <source>
        <dbReference type="ARBA" id="ARBA00001917"/>
    </source>
</evidence>
<dbReference type="SUPFAM" id="SSF51905">
    <property type="entry name" value="FAD/NAD(P)-binding domain"/>
    <property type="match status" value="1"/>
</dbReference>
<protein>
    <recommendedName>
        <fullName evidence="4">Urocanate reductase</fullName>
        <ecNumber evidence="3">1.3.99.33</ecNumber>
    </recommendedName>
</protein>
<dbReference type="SUPFAM" id="SSF56425">
    <property type="entry name" value="Succinate dehydrogenase/fumarate reductase flavoprotein, catalytic domain"/>
    <property type="match status" value="1"/>
</dbReference>
<dbReference type="InterPro" id="IPR007329">
    <property type="entry name" value="FMN-bd"/>
</dbReference>
<dbReference type="Pfam" id="PF04205">
    <property type="entry name" value="FMN_bind"/>
    <property type="match status" value="1"/>
</dbReference>
<dbReference type="EC" id="1.3.99.33" evidence="3"/>
<feature type="domain" description="FMN-binding" evidence="10">
    <location>
        <begin position="40"/>
        <end position="114"/>
    </location>
</feature>
<evidence type="ECO:0000259" key="10">
    <source>
        <dbReference type="SMART" id="SM00900"/>
    </source>
</evidence>
<evidence type="ECO:0000256" key="4">
    <source>
        <dbReference type="ARBA" id="ARBA00015872"/>
    </source>
</evidence>
<comment type="cofactor">
    <cofactor evidence="1">
        <name>FMN</name>
        <dbReference type="ChEBI" id="CHEBI:58210"/>
    </cofactor>
</comment>
<dbReference type="SMART" id="SM00900">
    <property type="entry name" value="FMN_bind"/>
    <property type="match status" value="1"/>
</dbReference>
<evidence type="ECO:0000256" key="3">
    <source>
        <dbReference type="ARBA" id="ARBA00013137"/>
    </source>
</evidence>
<evidence type="ECO:0000256" key="8">
    <source>
        <dbReference type="ARBA" id="ARBA00049922"/>
    </source>
</evidence>
<evidence type="ECO:0000256" key="5">
    <source>
        <dbReference type="ARBA" id="ARBA00022630"/>
    </source>
</evidence>
<dbReference type="InterPro" id="IPR050315">
    <property type="entry name" value="FAD-oxidoreductase_2"/>
</dbReference>
<sequence length="641" mass="68645">MKKQKMWRGLIVPLILMSMAGCQSTQAAYQAGTYEGIGKGKNGDVKVEVTLSKDKIEKVQVLEHHETQDIAEAALEKIPANIVKSQTTNVDAVAGATVISDAIKDGANDALIKAGVDPAKLVAKETKEENKEIEQIETDVVVIGAGAAGSAAALTAKQNGVEVVLLEKTAKPMGAGTLAGGMFAADSKQQVEENATVDKEWLYDRYKEASQGHMNSILVREIIDNAGQTVDWLNENGAKMSLVQAGAGGGYEHRDAPTTLHGYQEGGTVAITNLVNNLEQAGGKVYFSTPATELRTNKEGKVIGVKAKKEDGSTLEVTAKSVILACGGYGGNQEMLDNYLGTPNTQGEIAHNTGDGLQMAWSAGAGKYGTGTTQYFWETFKNEEIGQMAELVGGDWFALNAFSAYPNLRVNIFGQRFSDETDASLYSVHGAEIASQPKQTEYVIFDQGMLDTIKESGTVAIEDTYGRFEGNRQFFYEFNEPNDTDDFIKRQNTPTDFTPLLDQLTKTGVVFKANSVSELAEQMGMDGANLSASVTQYNTAKAQGKDDLFFSDPERMISVSKGPFYAVKYVARNLGTLGGVRINDQIQAVTPEGEVVDNLYVAGADAGGMYGSAYVDFEGGTLGFAYTSGRLAGKNAAESIK</sequence>
<dbReference type="InterPro" id="IPR036188">
    <property type="entry name" value="FAD/NAD-bd_sf"/>
</dbReference>
<dbReference type="InterPro" id="IPR003953">
    <property type="entry name" value="FAD-dep_OxRdtase_2_FAD-bd"/>
</dbReference>
<accession>A0ABV9MQH0</accession>
<organism evidence="11 12">
    <name type="scientific">Enterococcus lemanii</name>
    <dbReference type="NCBI Taxonomy" id="1159752"/>
    <lineage>
        <taxon>Bacteria</taxon>
        <taxon>Bacillati</taxon>
        <taxon>Bacillota</taxon>
        <taxon>Bacilli</taxon>
        <taxon>Lactobacillales</taxon>
        <taxon>Enterococcaceae</taxon>
        <taxon>Enterococcus</taxon>
    </lineage>
</organism>
<dbReference type="Pfam" id="PF00890">
    <property type="entry name" value="FAD_binding_2"/>
    <property type="match status" value="1"/>
</dbReference>
<comment type="cofactor">
    <cofactor evidence="2">
        <name>FAD</name>
        <dbReference type="ChEBI" id="CHEBI:57692"/>
    </cofactor>
</comment>
<evidence type="ECO:0000256" key="2">
    <source>
        <dbReference type="ARBA" id="ARBA00001974"/>
    </source>
</evidence>
<evidence type="ECO:0000313" key="12">
    <source>
        <dbReference type="Proteomes" id="UP001595969"/>
    </source>
</evidence>
<keyword evidence="9" id="KW-0732">Signal</keyword>
<feature type="chain" id="PRO_5046517265" description="Urocanate reductase" evidence="9">
    <location>
        <begin position="28"/>
        <end position="641"/>
    </location>
</feature>
<evidence type="ECO:0000313" key="11">
    <source>
        <dbReference type="EMBL" id="MFC4718221.1"/>
    </source>
</evidence>
<dbReference type="InterPro" id="IPR027477">
    <property type="entry name" value="Succ_DH/fumarate_Rdtase_cat_sf"/>
</dbReference>
<evidence type="ECO:0000256" key="7">
    <source>
        <dbReference type="ARBA" id="ARBA00023002"/>
    </source>
</evidence>
<dbReference type="PANTHER" id="PTHR43400">
    <property type="entry name" value="FUMARATE REDUCTASE"/>
    <property type="match status" value="1"/>
</dbReference>
<gene>
    <name evidence="11" type="ORF">ACFO5I_00335</name>
</gene>
<dbReference type="Gene3D" id="3.50.50.60">
    <property type="entry name" value="FAD/NAD(P)-binding domain"/>
    <property type="match status" value="1"/>
</dbReference>
<dbReference type="RefSeq" id="WP_204654253.1">
    <property type="nucleotide sequence ID" value="NZ_JAFBFD010000023.1"/>
</dbReference>
<keyword evidence="7" id="KW-0560">Oxidoreductase</keyword>
<reference evidence="12" key="1">
    <citation type="journal article" date="2019" name="Int. J. Syst. Evol. Microbiol.">
        <title>The Global Catalogue of Microorganisms (GCM) 10K type strain sequencing project: providing services to taxonomists for standard genome sequencing and annotation.</title>
        <authorList>
            <consortium name="The Broad Institute Genomics Platform"/>
            <consortium name="The Broad Institute Genome Sequencing Center for Infectious Disease"/>
            <person name="Wu L."/>
            <person name="Ma J."/>
        </authorList>
    </citation>
    <scope>NUCLEOTIDE SEQUENCE [LARGE SCALE GENOMIC DNA]</scope>
    <source>
        <strain evidence="12">CGMCC 1.19032</strain>
    </source>
</reference>